<dbReference type="AlphaFoldDB" id="A0A4Y2GCW9"/>
<sequence length="94" mass="11077">MPDTRNPIPLLQSNYPTEHYALKLYHLFESEPNKRVFTWAWNDSIFLESFLGKPVSLFTDHSQSWISIKDPSLEEVVSIQMSLCGFQEHLLLWH</sequence>
<name>A0A4Y2GCW9_ARAVE</name>
<protein>
    <submittedName>
        <fullName evidence="1">Uncharacterized protein</fullName>
    </submittedName>
</protein>
<proteinExistence type="predicted"/>
<gene>
    <name evidence="1" type="ORF">AVEN_147131_1</name>
</gene>
<keyword evidence="2" id="KW-1185">Reference proteome</keyword>
<evidence type="ECO:0000313" key="2">
    <source>
        <dbReference type="Proteomes" id="UP000499080"/>
    </source>
</evidence>
<evidence type="ECO:0000313" key="1">
    <source>
        <dbReference type="EMBL" id="GBM51450.1"/>
    </source>
</evidence>
<dbReference type="Proteomes" id="UP000499080">
    <property type="component" value="Unassembled WGS sequence"/>
</dbReference>
<dbReference type="EMBL" id="BGPR01001337">
    <property type="protein sequence ID" value="GBM51450.1"/>
    <property type="molecule type" value="Genomic_DNA"/>
</dbReference>
<organism evidence="1 2">
    <name type="scientific">Araneus ventricosus</name>
    <name type="common">Orbweaver spider</name>
    <name type="synonym">Epeira ventricosa</name>
    <dbReference type="NCBI Taxonomy" id="182803"/>
    <lineage>
        <taxon>Eukaryota</taxon>
        <taxon>Metazoa</taxon>
        <taxon>Ecdysozoa</taxon>
        <taxon>Arthropoda</taxon>
        <taxon>Chelicerata</taxon>
        <taxon>Arachnida</taxon>
        <taxon>Araneae</taxon>
        <taxon>Araneomorphae</taxon>
        <taxon>Entelegynae</taxon>
        <taxon>Araneoidea</taxon>
        <taxon>Araneidae</taxon>
        <taxon>Araneus</taxon>
    </lineage>
</organism>
<accession>A0A4Y2GCW9</accession>
<reference evidence="1 2" key="1">
    <citation type="journal article" date="2019" name="Sci. Rep.">
        <title>Orb-weaving spider Araneus ventricosus genome elucidates the spidroin gene catalogue.</title>
        <authorList>
            <person name="Kono N."/>
            <person name="Nakamura H."/>
            <person name="Ohtoshi R."/>
            <person name="Moran D.A.P."/>
            <person name="Shinohara A."/>
            <person name="Yoshida Y."/>
            <person name="Fujiwara M."/>
            <person name="Mori M."/>
            <person name="Tomita M."/>
            <person name="Arakawa K."/>
        </authorList>
    </citation>
    <scope>NUCLEOTIDE SEQUENCE [LARGE SCALE GENOMIC DNA]</scope>
</reference>
<comment type="caution">
    <text evidence="1">The sequence shown here is derived from an EMBL/GenBank/DDBJ whole genome shotgun (WGS) entry which is preliminary data.</text>
</comment>